<organism evidence="6 7">
    <name type="scientific">Lactarius akahatsu</name>
    <dbReference type="NCBI Taxonomy" id="416441"/>
    <lineage>
        <taxon>Eukaryota</taxon>
        <taxon>Fungi</taxon>
        <taxon>Dikarya</taxon>
        <taxon>Basidiomycota</taxon>
        <taxon>Agaricomycotina</taxon>
        <taxon>Agaricomycetes</taxon>
        <taxon>Russulales</taxon>
        <taxon>Russulaceae</taxon>
        <taxon>Lactarius</taxon>
    </lineage>
</organism>
<keyword evidence="7" id="KW-1185">Reference proteome</keyword>
<sequence length="516" mass="54434">MVELTDDTRREIGQHFVVGFHGYDVSPDIELLIRDYHVGNIILMKRNVKSAKQVHALVQKLQQIAKSAGHERPLMIGMDQENGLVSAFSVAHSNDAGTQFPGAMALAAAGSPDVAERITEASALELKLAGINWAYSPVGDVNSDPAKPCVRSFGDVPEEVSKYVTAVCRGLTKAGIAPSVKHFPGHGDTHIDSHIALPIISKDAASLAQNDLVPFRAASDAGVATIMVGHMALPAITGDTVPASLSHAVIGGLLRDSLGYGGVVVTDCLEMAARGPSLGHAGLRASGQRIAALKDAFAGGWEQVLGREFDEAGWARLKAAHVALSRQTYAASIALVRNPGAVVPLPKSGATVVLTPRMESLNRAVDDDDDDRQRPARKNTAGSSYMALAESVRKRVDGASVHVVYAPDEPLGGAELQDAASVLFVTRNADRSTWQLDRLRAVLRLGKRVVVLASYAPYDLLAAPPDIEGLCDVGYVASFEFTAGALDAAAAVIFGEEVAKGKVPVCGANVLPDWFP</sequence>
<feature type="domain" description="Glycoside hydrolase family 3 N-terminal" evidence="5">
    <location>
        <begin position="11"/>
        <end position="273"/>
    </location>
</feature>
<protein>
    <submittedName>
        <fullName evidence="6">Glycoside hydrolase family 3 protein</fullName>
    </submittedName>
</protein>
<dbReference type="InterPro" id="IPR001764">
    <property type="entry name" value="Glyco_hydro_3_N"/>
</dbReference>
<dbReference type="GO" id="GO:0009254">
    <property type="term" value="P:peptidoglycan turnover"/>
    <property type="evidence" value="ECO:0007669"/>
    <property type="project" value="TreeGrafter"/>
</dbReference>
<dbReference type="Pfam" id="PF00933">
    <property type="entry name" value="Glyco_hydro_3"/>
    <property type="match status" value="1"/>
</dbReference>
<dbReference type="InterPro" id="IPR036962">
    <property type="entry name" value="Glyco_hydro_3_N_sf"/>
</dbReference>
<dbReference type="PANTHER" id="PTHR30480">
    <property type="entry name" value="BETA-HEXOSAMINIDASE-RELATED"/>
    <property type="match status" value="1"/>
</dbReference>
<dbReference type="SUPFAM" id="SSF51445">
    <property type="entry name" value="(Trans)glycosidases"/>
    <property type="match status" value="1"/>
</dbReference>
<dbReference type="GO" id="GO:0005975">
    <property type="term" value="P:carbohydrate metabolic process"/>
    <property type="evidence" value="ECO:0007669"/>
    <property type="project" value="InterPro"/>
</dbReference>
<evidence type="ECO:0000256" key="4">
    <source>
        <dbReference type="SAM" id="MobiDB-lite"/>
    </source>
</evidence>
<dbReference type="EMBL" id="JAKELL010000316">
    <property type="protein sequence ID" value="KAH8977419.1"/>
    <property type="molecule type" value="Genomic_DNA"/>
</dbReference>
<comment type="caution">
    <text evidence="6">The sequence shown here is derived from an EMBL/GenBank/DDBJ whole genome shotgun (WGS) entry which is preliminary data.</text>
</comment>
<dbReference type="Proteomes" id="UP001201163">
    <property type="component" value="Unassembled WGS sequence"/>
</dbReference>
<dbReference type="InterPro" id="IPR050226">
    <property type="entry name" value="NagZ_Beta-hexosaminidase"/>
</dbReference>
<dbReference type="Gene3D" id="3.20.20.300">
    <property type="entry name" value="Glycoside hydrolase, family 3, N-terminal domain"/>
    <property type="match status" value="1"/>
</dbReference>
<reference evidence="6" key="1">
    <citation type="submission" date="2022-01" db="EMBL/GenBank/DDBJ databases">
        <title>Comparative genomics reveals a dynamic genome evolution in the ectomycorrhizal milk-cap (Lactarius) mushrooms.</title>
        <authorList>
            <consortium name="DOE Joint Genome Institute"/>
            <person name="Lebreton A."/>
            <person name="Tang N."/>
            <person name="Kuo A."/>
            <person name="LaButti K."/>
            <person name="Drula E."/>
            <person name="Barry K."/>
            <person name="Clum A."/>
            <person name="Lipzen A."/>
            <person name="Mousain D."/>
            <person name="Ng V."/>
            <person name="Wang R."/>
            <person name="Wang X."/>
            <person name="Dai Y."/>
            <person name="Henrissat B."/>
            <person name="Grigoriev I.V."/>
            <person name="Guerin-Laguette A."/>
            <person name="Yu F."/>
            <person name="Martin F.M."/>
        </authorList>
    </citation>
    <scope>NUCLEOTIDE SEQUENCE</scope>
    <source>
        <strain evidence="6">QP</strain>
    </source>
</reference>
<dbReference type="GO" id="GO:0004553">
    <property type="term" value="F:hydrolase activity, hydrolyzing O-glycosyl compounds"/>
    <property type="evidence" value="ECO:0007669"/>
    <property type="project" value="InterPro"/>
</dbReference>
<dbReference type="InterPro" id="IPR017853">
    <property type="entry name" value="GH"/>
</dbReference>
<evidence type="ECO:0000259" key="5">
    <source>
        <dbReference type="Pfam" id="PF00933"/>
    </source>
</evidence>
<evidence type="ECO:0000256" key="1">
    <source>
        <dbReference type="ARBA" id="ARBA00005336"/>
    </source>
</evidence>
<proteinExistence type="inferred from homology"/>
<accession>A0AAD4L833</accession>
<evidence type="ECO:0000256" key="2">
    <source>
        <dbReference type="ARBA" id="ARBA00022801"/>
    </source>
</evidence>
<dbReference type="PANTHER" id="PTHR30480:SF16">
    <property type="entry name" value="GLYCOSIDE HYDROLASE FAMILY 3 DOMAIN PROTEIN"/>
    <property type="match status" value="1"/>
</dbReference>
<comment type="similarity">
    <text evidence="1">Belongs to the glycosyl hydrolase 3 family.</text>
</comment>
<feature type="region of interest" description="Disordered" evidence="4">
    <location>
        <begin position="363"/>
        <end position="382"/>
    </location>
</feature>
<dbReference type="AlphaFoldDB" id="A0AAD4L833"/>
<dbReference type="Gene3D" id="3.40.50.1700">
    <property type="entry name" value="Glycoside hydrolase family 3 C-terminal domain"/>
    <property type="match status" value="1"/>
</dbReference>
<keyword evidence="3" id="KW-0326">Glycosidase</keyword>
<evidence type="ECO:0000256" key="3">
    <source>
        <dbReference type="ARBA" id="ARBA00023295"/>
    </source>
</evidence>
<evidence type="ECO:0000313" key="6">
    <source>
        <dbReference type="EMBL" id="KAH8977419.1"/>
    </source>
</evidence>
<evidence type="ECO:0000313" key="7">
    <source>
        <dbReference type="Proteomes" id="UP001201163"/>
    </source>
</evidence>
<name>A0AAD4L833_9AGAM</name>
<keyword evidence="2 6" id="KW-0378">Hydrolase</keyword>
<dbReference type="InterPro" id="IPR036881">
    <property type="entry name" value="Glyco_hydro_3_C_sf"/>
</dbReference>
<gene>
    <name evidence="6" type="ORF">EDB92DRAFT_1937880</name>
</gene>